<organism evidence="1 2">
    <name type="scientific">Nonomuraea typhae</name>
    <dbReference type="NCBI Taxonomy" id="2603600"/>
    <lineage>
        <taxon>Bacteria</taxon>
        <taxon>Bacillati</taxon>
        <taxon>Actinomycetota</taxon>
        <taxon>Actinomycetes</taxon>
        <taxon>Streptosporangiales</taxon>
        <taxon>Streptosporangiaceae</taxon>
        <taxon>Nonomuraea</taxon>
    </lineage>
</organism>
<evidence type="ECO:0000313" key="1">
    <source>
        <dbReference type="EMBL" id="MFI6502591.1"/>
    </source>
</evidence>
<protein>
    <submittedName>
        <fullName evidence="1">SAM-dependent methyltransferase</fullName>
        <ecNumber evidence="1">2.1.1.-</ecNumber>
    </submittedName>
</protein>
<dbReference type="Pfam" id="PF04672">
    <property type="entry name" value="Methyltransf_19"/>
    <property type="match status" value="1"/>
</dbReference>
<dbReference type="GO" id="GO:0032259">
    <property type="term" value="P:methylation"/>
    <property type="evidence" value="ECO:0007669"/>
    <property type="project" value="UniProtKB-KW"/>
</dbReference>
<dbReference type="EMBL" id="JBITGY010000010">
    <property type="protein sequence ID" value="MFI6502591.1"/>
    <property type="molecule type" value="Genomic_DNA"/>
</dbReference>
<gene>
    <name evidence="1" type="ORF">ACIBG2_34805</name>
</gene>
<dbReference type="SUPFAM" id="SSF53335">
    <property type="entry name" value="S-adenosyl-L-methionine-dependent methyltransferases"/>
    <property type="match status" value="1"/>
</dbReference>
<name>A0ABW7Z338_9ACTN</name>
<dbReference type="Gene3D" id="3.40.50.150">
    <property type="entry name" value="Vaccinia Virus protein VP39"/>
    <property type="match status" value="1"/>
</dbReference>
<comment type="caution">
    <text evidence="1">The sequence shown here is derived from an EMBL/GenBank/DDBJ whole genome shotgun (WGS) entry which is preliminary data.</text>
</comment>
<evidence type="ECO:0000313" key="2">
    <source>
        <dbReference type="Proteomes" id="UP001612741"/>
    </source>
</evidence>
<dbReference type="InterPro" id="IPR006764">
    <property type="entry name" value="SAM_dep_MeTrfase_SAV2177_type"/>
</dbReference>
<accession>A0ABW7Z338</accession>
<keyword evidence="1" id="KW-0489">Methyltransferase</keyword>
<dbReference type="RefSeq" id="WP_397087983.1">
    <property type="nucleotide sequence ID" value="NZ_JBITGY010000010.1"/>
</dbReference>
<keyword evidence="2" id="KW-1185">Reference proteome</keyword>
<dbReference type="EC" id="2.1.1.-" evidence="1"/>
<dbReference type="Proteomes" id="UP001612741">
    <property type="component" value="Unassembled WGS sequence"/>
</dbReference>
<dbReference type="InterPro" id="IPR029063">
    <property type="entry name" value="SAM-dependent_MTases_sf"/>
</dbReference>
<proteinExistence type="predicted"/>
<dbReference type="GO" id="GO:0008168">
    <property type="term" value="F:methyltransferase activity"/>
    <property type="evidence" value="ECO:0007669"/>
    <property type="project" value="UniProtKB-KW"/>
</dbReference>
<reference evidence="1 2" key="1">
    <citation type="submission" date="2024-10" db="EMBL/GenBank/DDBJ databases">
        <title>The Natural Products Discovery Center: Release of the First 8490 Sequenced Strains for Exploring Actinobacteria Biosynthetic Diversity.</title>
        <authorList>
            <person name="Kalkreuter E."/>
            <person name="Kautsar S.A."/>
            <person name="Yang D."/>
            <person name="Bader C.D."/>
            <person name="Teijaro C.N."/>
            <person name="Fluegel L."/>
            <person name="Davis C.M."/>
            <person name="Simpson J.R."/>
            <person name="Lauterbach L."/>
            <person name="Steele A.D."/>
            <person name="Gui C."/>
            <person name="Meng S."/>
            <person name="Li G."/>
            <person name="Viehrig K."/>
            <person name="Ye F."/>
            <person name="Su P."/>
            <person name="Kiefer A.F."/>
            <person name="Nichols A."/>
            <person name="Cepeda A.J."/>
            <person name="Yan W."/>
            <person name="Fan B."/>
            <person name="Jiang Y."/>
            <person name="Adhikari A."/>
            <person name="Zheng C.-J."/>
            <person name="Schuster L."/>
            <person name="Cowan T.M."/>
            <person name="Smanski M.J."/>
            <person name="Chevrette M.G."/>
            <person name="De Carvalho L.P.S."/>
            <person name="Shen B."/>
        </authorList>
    </citation>
    <scope>NUCLEOTIDE SEQUENCE [LARGE SCALE GENOMIC DNA]</scope>
    <source>
        <strain evidence="1 2">NPDC050545</strain>
    </source>
</reference>
<dbReference type="PIRSF" id="PIRSF017393">
    <property type="entry name" value="MTase_SAV2177"/>
    <property type="match status" value="1"/>
</dbReference>
<sequence>MTDQAPQGVDPRVPNAARMYDYFLGGTDNFPADRELADMVLNVLPKAREGAQQNRLFLGRVVRYLVEQGIRQFIDLGSGLPARENVHEVAHRHAPESKVVYVDNDPAVCAHGRALLADPGRVLMLEADARAPERVLQDPRVRALIDFDRPVAVLMLFFLHLIPDSDDPRDFVRDYREALAPGSFLALTHIGADERAGRTIELYRSASASFNPGPGAEVESFFGDFELIPPGLDTAWPFAGPEDTMVLEEDPAKMGYAGIGRKPW</sequence>
<keyword evidence="1" id="KW-0808">Transferase</keyword>